<dbReference type="Pfam" id="PF05990">
    <property type="entry name" value="DUF900"/>
    <property type="match status" value="1"/>
</dbReference>
<proteinExistence type="predicted"/>
<dbReference type="AlphaFoldDB" id="A0A6M0S9P5"/>
<dbReference type="RefSeq" id="WP_163666062.1">
    <property type="nucleotide sequence ID" value="NZ_QZCE01000002.1"/>
</dbReference>
<evidence type="ECO:0000313" key="1">
    <source>
        <dbReference type="EMBL" id="NEZ65169.1"/>
    </source>
</evidence>
<protein>
    <submittedName>
        <fullName evidence="1">Alpha/beta hydrolase</fullName>
    </submittedName>
</protein>
<accession>A0A6M0S9P5</accession>
<evidence type="ECO:0000313" key="2">
    <source>
        <dbReference type="Proteomes" id="UP000473574"/>
    </source>
</evidence>
<dbReference type="Proteomes" id="UP000473574">
    <property type="component" value="Unassembled WGS sequence"/>
</dbReference>
<keyword evidence="1" id="KW-0378">Hydrolase</keyword>
<dbReference type="EMBL" id="QZCE01000002">
    <property type="protein sequence ID" value="NEZ65169.1"/>
    <property type="molecule type" value="Genomic_DNA"/>
</dbReference>
<reference evidence="1 2" key="1">
    <citation type="journal article" date="2020" name="Microb. Ecol.">
        <title>Ecogenomics of the Marine Benthic Filamentous Cyanobacterium Adonisia.</title>
        <authorList>
            <person name="Walter J.M."/>
            <person name="Coutinho F.H."/>
            <person name="Leomil L."/>
            <person name="Hargreaves P.I."/>
            <person name="Campeao M.E."/>
            <person name="Vieira V.V."/>
            <person name="Silva B.S."/>
            <person name="Fistarol G.O."/>
            <person name="Salomon P.S."/>
            <person name="Sawabe T."/>
            <person name="Mino S."/>
            <person name="Hosokawa M."/>
            <person name="Miyashita H."/>
            <person name="Maruyama F."/>
            <person name="van Verk M.C."/>
            <person name="Dutilh B.E."/>
            <person name="Thompson C.C."/>
            <person name="Thompson F.L."/>
        </authorList>
    </citation>
    <scope>NUCLEOTIDE SEQUENCE [LARGE SCALE GENOMIC DNA]</scope>
    <source>
        <strain evidence="1 2">CCMR0082</strain>
    </source>
</reference>
<comment type="caution">
    <text evidence="1">The sequence shown here is derived from an EMBL/GenBank/DDBJ whole genome shotgun (WGS) entry which is preliminary data.</text>
</comment>
<gene>
    <name evidence="1" type="ORF">D0962_20725</name>
</gene>
<dbReference type="GO" id="GO:0016787">
    <property type="term" value="F:hydrolase activity"/>
    <property type="evidence" value="ECO:0007669"/>
    <property type="project" value="UniProtKB-KW"/>
</dbReference>
<dbReference type="InterPro" id="IPR010297">
    <property type="entry name" value="DUF900_hydrolase"/>
</dbReference>
<name>A0A6M0S9P5_9CYAN</name>
<organism evidence="1 2">
    <name type="scientific">Adonisia turfae CCMR0082</name>
    <dbReference type="NCBI Taxonomy" id="2304604"/>
    <lineage>
        <taxon>Bacteria</taxon>
        <taxon>Bacillati</taxon>
        <taxon>Cyanobacteriota</taxon>
        <taxon>Adonisia</taxon>
        <taxon>Adonisia turfae</taxon>
    </lineage>
</organism>
<sequence>MVIVISNRNVNEGSTDESLFGEDTNAKGIDEIRLAKATLDERSKRWNLELIPEPATPTAENRPSRALFQEVIQGIKDKNYKSNWVFYIHGFNQSFKKTLDASYEIAQKYKVEVIVFSWAANPGGFVTAEYRRARQAAKASSNAIDRALEFLGAYLLDRPQEEIENCNVRLNLLIHSLGNYLVEQFVRSPVFSGETRIFDNIIFHQADVDNRLHKFWMDRVQYGRRLYITINENDRVLKGSDLINPARLGNTSEDLESKRAIYIDFTDGDNVGREHNFFTGNHGNRTIEQFFQRVLTSKRGELVEGFKKKDQETTVFYL</sequence>